<feature type="domain" description="PEP-utilising enzyme mobile" evidence="1">
    <location>
        <begin position="760"/>
        <end position="830"/>
    </location>
</feature>
<evidence type="ECO:0000313" key="6">
    <source>
        <dbReference type="Proteomes" id="UP000182836"/>
    </source>
</evidence>
<evidence type="ECO:0000313" key="4">
    <source>
        <dbReference type="EMBL" id="SDI24081.1"/>
    </source>
</evidence>
<protein>
    <submittedName>
        <fullName evidence="4">Pyruvate, water dikinase</fullName>
    </submittedName>
</protein>
<dbReference type="SUPFAM" id="SSF52009">
    <property type="entry name" value="Phosphohistidine domain"/>
    <property type="match status" value="1"/>
</dbReference>
<accession>A0A0D1XWT8</accession>
<proteinExistence type="predicted"/>
<reference evidence="3 5" key="1">
    <citation type="submission" date="2015-07" db="EMBL/GenBank/DDBJ databases">
        <title>Fjat-14205 dsm 2895.</title>
        <authorList>
            <person name="Liu B."/>
            <person name="Wang J."/>
            <person name="Zhu Y."/>
            <person name="Liu G."/>
            <person name="Chen Q."/>
            <person name="Chen Z."/>
            <person name="Lan J."/>
            <person name="Che J."/>
            <person name="Ge C."/>
            <person name="Shi H."/>
            <person name="Pan Z."/>
            <person name="Liu X."/>
        </authorList>
    </citation>
    <scope>NUCLEOTIDE SEQUENCE [LARGE SCALE GENOMIC DNA]</scope>
    <source>
        <strain evidence="3 5">DSM 2895</strain>
    </source>
</reference>
<feature type="domain" description="Pyruvate phosphate dikinase AMP/ATP-binding" evidence="2">
    <location>
        <begin position="14"/>
        <end position="302"/>
    </location>
</feature>
<dbReference type="EMBL" id="FNED01000002">
    <property type="protein sequence ID" value="SDI24081.1"/>
    <property type="molecule type" value="Genomic_DNA"/>
</dbReference>
<evidence type="ECO:0000313" key="3">
    <source>
        <dbReference type="EMBL" id="KON96342.1"/>
    </source>
</evidence>
<dbReference type="SUPFAM" id="SSF56059">
    <property type="entry name" value="Glutathione synthetase ATP-binding domain-like"/>
    <property type="match status" value="1"/>
</dbReference>
<gene>
    <name evidence="3" type="ORF">AF333_13505</name>
    <name evidence="4" type="ORF">SAMN04487909_102239</name>
</gene>
<dbReference type="Pfam" id="PF01326">
    <property type="entry name" value="PPDK_N"/>
    <property type="match status" value="1"/>
</dbReference>
<keyword evidence="5" id="KW-1185">Reference proteome</keyword>
<dbReference type="OrthoDB" id="9765468at2"/>
<dbReference type="STRING" id="47500.AF333_13505"/>
<dbReference type="InterPro" id="IPR051549">
    <property type="entry name" value="PEP_Utilizing_Enz"/>
</dbReference>
<dbReference type="PANTHER" id="PTHR43615:SF1">
    <property type="entry name" value="PPDK_N DOMAIN-CONTAINING PROTEIN"/>
    <property type="match status" value="1"/>
</dbReference>
<dbReference type="GeneID" id="42306189"/>
<dbReference type="PANTHER" id="PTHR43615">
    <property type="entry name" value="PHOSPHOENOLPYRUVATE SYNTHASE-RELATED"/>
    <property type="match status" value="1"/>
</dbReference>
<dbReference type="InterPro" id="IPR036637">
    <property type="entry name" value="Phosphohistidine_dom_sf"/>
</dbReference>
<dbReference type="PATRIC" id="fig|47500.8.peg.1469"/>
<dbReference type="Proteomes" id="UP000037269">
    <property type="component" value="Unassembled WGS sequence"/>
</dbReference>
<keyword evidence="4" id="KW-0808">Transferase</keyword>
<keyword evidence="4" id="KW-0670">Pyruvate</keyword>
<dbReference type="Gene3D" id="3.50.30.10">
    <property type="entry name" value="Phosphohistidine domain"/>
    <property type="match status" value="1"/>
</dbReference>
<dbReference type="Pfam" id="PF00391">
    <property type="entry name" value="PEP-utilizers"/>
    <property type="match status" value="1"/>
</dbReference>
<dbReference type="Gene3D" id="3.30.1490.20">
    <property type="entry name" value="ATP-grasp fold, A domain"/>
    <property type="match status" value="1"/>
</dbReference>
<dbReference type="AlphaFoldDB" id="A0A0D1XWT8"/>
<dbReference type="GO" id="GO:0016301">
    <property type="term" value="F:kinase activity"/>
    <property type="evidence" value="ECO:0007669"/>
    <property type="project" value="UniProtKB-KW"/>
</dbReference>
<evidence type="ECO:0000259" key="1">
    <source>
        <dbReference type="Pfam" id="PF00391"/>
    </source>
</evidence>
<organism evidence="3 5">
    <name type="scientific">Aneurinibacillus migulanus</name>
    <name type="common">Bacillus migulanus</name>
    <dbReference type="NCBI Taxonomy" id="47500"/>
    <lineage>
        <taxon>Bacteria</taxon>
        <taxon>Bacillati</taxon>
        <taxon>Bacillota</taxon>
        <taxon>Bacilli</taxon>
        <taxon>Bacillales</taxon>
        <taxon>Paenibacillaceae</taxon>
        <taxon>Aneurinibacillus group</taxon>
        <taxon>Aneurinibacillus</taxon>
    </lineage>
</organism>
<dbReference type="InterPro" id="IPR008279">
    <property type="entry name" value="PEP-util_enz_mobile_dom"/>
</dbReference>
<sequence length="838" mass="94940">MYILSFTEAQNHEKSIGSKAKNLSILLNHQLPVPNGFVVTMEAFLRCLEYNQLNMSHIQKFAQILPTMEIPKDIQNILYQKFEELLSTYHSVAVRSSSAAEDLSGASFAGQYDTFLNITTSQDLEDKVRACWASMFTPHVMQYMSKMNLPVTELSMGVIVQGLIHSDVSGVLFSANPITHNPEQVVINASYGLGEAIVSGIVTPDLFIVDKTTRGIQKEAGAKEVKIIASQTGVQTLETSVEEQRSLCLSEPQIHHLADMSSTVEKLYDTPVDIEFGIEQGQIYLLQVRPVTTILSKFQQSIILTEADKQRRPFWIHDDSHFPGAKTPLFASFMIPAFNYGMNKAVNEFDFFASDIELKCEDYYFYQTMTVHTENMAERAKRQQEKMALLFPHLKQNLYQAVEKILLPNYAIFDEARKNELSPKEAENKLKQLLAFYKKAWEIHFQIVIPAEMLNALLGNIYEQLIGKSDPLFIHEQLVGVMNKTLETDRELWKLAKTVKNSSILSAAFARYKAKHLEEELACSTEGRQFLQSLHDMLSIYGYRKADVHEFIGTTWIENPALVLAHIQVLIESGYDFEEEFQQKAAQRQQSYESFIHGLDDSKAKRQFMKLYEYALEGACVRDDHHFYIDAMLTAKTRLFLLHVGTLLVRQAVLKDAEDIFYLYYDEVLKALQHPIPLLGIIEERKREYDESRNKTVPSHYGKIPKEYMENPIIKGMFGSMETEVTDTERTTFRGFAAAKGTYTGTVKVIHRQEDFSKLQKGDVLVCRTTTPAWTILFSSAGAVITDSGGILSHSGIIAREYRIPAVVGTKIATTTLQDGDIVMVNGTDGTVKIVESE</sequence>
<dbReference type="Proteomes" id="UP000182836">
    <property type="component" value="Unassembled WGS sequence"/>
</dbReference>
<name>A0A0D1XWT8_ANEMI</name>
<dbReference type="InterPro" id="IPR002192">
    <property type="entry name" value="PPDK_AMP/ATP-bd"/>
</dbReference>
<dbReference type="InterPro" id="IPR013815">
    <property type="entry name" value="ATP_grasp_subdomain_1"/>
</dbReference>
<dbReference type="RefSeq" id="WP_043064027.1">
    <property type="nucleotide sequence ID" value="NZ_BJOA01000010.1"/>
</dbReference>
<dbReference type="EMBL" id="LGUG01000004">
    <property type="protein sequence ID" value="KON96342.1"/>
    <property type="molecule type" value="Genomic_DNA"/>
</dbReference>
<dbReference type="Gene3D" id="3.30.470.20">
    <property type="entry name" value="ATP-grasp fold, B domain"/>
    <property type="match status" value="1"/>
</dbReference>
<evidence type="ECO:0000313" key="5">
    <source>
        <dbReference type="Proteomes" id="UP000037269"/>
    </source>
</evidence>
<dbReference type="GO" id="GO:0005524">
    <property type="term" value="F:ATP binding"/>
    <property type="evidence" value="ECO:0007669"/>
    <property type="project" value="InterPro"/>
</dbReference>
<keyword evidence="4" id="KW-0418">Kinase</keyword>
<evidence type="ECO:0000259" key="2">
    <source>
        <dbReference type="Pfam" id="PF01326"/>
    </source>
</evidence>
<reference evidence="4 6" key="2">
    <citation type="submission" date="2016-10" db="EMBL/GenBank/DDBJ databases">
        <authorList>
            <person name="de Groot N.N."/>
        </authorList>
    </citation>
    <scope>NUCLEOTIDE SEQUENCE [LARGE SCALE GENOMIC DNA]</scope>
    <source>
        <strain evidence="4 6">DSM 2895</strain>
    </source>
</reference>